<evidence type="ECO:0000313" key="2">
    <source>
        <dbReference type="Proteomes" id="UP000499080"/>
    </source>
</evidence>
<organism evidence="1 2">
    <name type="scientific">Araneus ventricosus</name>
    <name type="common">Orbweaver spider</name>
    <name type="synonym">Epeira ventricosa</name>
    <dbReference type="NCBI Taxonomy" id="182803"/>
    <lineage>
        <taxon>Eukaryota</taxon>
        <taxon>Metazoa</taxon>
        <taxon>Ecdysozoa</taxon>
        <taxon>Arthropoda</taxon>
        <taxon>Chelicerata</taxon>
        <taxon>Arachnida</taxon>
        <taxon>Araneae</taxon>
        <taxon>Araneomorphae</taxon>
        <taxon>Entelegynae</taxon>
        <taxon>Araneoidea</taxon>
        <taxon>Araneidae</taxon>
        <taxon>Araneus</taxon>
    </lineage>
</organism>
<accession>A0A4Y2NQL1</accession>
<protein>
    <submittedName>
        <fullName evidence="1">Uncharacterized protein</fullName>
    </submittedName>
</protein>
<comment type="caution">
    <text evidence="1">The sequence shown here is derived from an EMBL/GenBank/DDBJ whole genome shotgun (WGS) entry which is preliminary data.</text>
</comment>
<reference evidence="1 2" key="1">
    <citation type="journal article" date="2019" name="Sci. Rep.">
        <title>Orb-weaving spider Araneus ventricosus genome elucidates the spidroin gene catalogue.</title>
        <authorList>
            <person name="Kono N."/>
            <person name="Nakamura H."/>
            <person name="Ohtoshi R."/>
            <person name="Moran D.A.P."/>
            <person name="Shinohara A."/>
            <person name="Yoshida Y."/>
            <person name="Fujiwara M."/>
            <person name="Mori M."/>
            <person name="Tomita M."/>
            <person name="Arakawa K."/>
        </authorList>
    </citation>
    <scope>NUCLEOTIDE SEQUENCE [LARGE SCALE GENOMIC DNA]</scope>
</reference>
<keyword evidence="2" id="KW-1185">Reference proteome</keyword>
<evidence type="ECO:0000313" key="1">
    <source>
        <dbReference type="EMBL" id="GBN41083.1"/>
    </source>
</evidence>
<gene>
    <name evidence="1" type="ORF">AVEN_193038_1</name>
</gene>
<proteinExistence type="predicted"/>
<dbReference type="AlphaFoldDB" id="A0A4Y2NQL1"/>
<dbReference type="Proteomes" id="UP000499080">
    <property type="component" value="Unassembled WGS sequence"/>
</dbReference>
<dbReference type="EMBL" id="BGPR01129019">
    <property type="protein sequence ID" value="GBN41083.1"/>
    <property type="molecule type" value="Genomic_DNA"/>
</dbReference>
<sequence>MDVLKQKNATLRSAFTLSANNLELLLAAVQLKASPIEIQFEQLSKRFKKLKDCDIKQFDNPVGKWSDDVIPLTTKGSRIVKETERF</sequence>
<name>A0A4Y2NQL1_ARAVE</name>